<dbReference type="AlphaFoldDB" id="A0A368GF53"/>
<dbReference type="Proteomes" id="UP000252519">
    <property type="component" value="Unassembled WGS sequence"/>
</dbReference>
<evidence type="ECO:0000313" key="2">
    <source>
        <dbReference type="EMBL" id="RCN43024.1"/>
    </source>
</evidence>
<dbReference type="Pfam" id="PF17641">
    <property type="entry name" value="ASPRs"/>
    <property type="match status" value="1"/>
</dbReference>
<feature type="chain" id="PRO_5017033536" evidence="1">
    <location>
        <begin position="25"/>
        <end position="146"/>
    </location>
</feature>
<accession>A0A368GF53</accession>
<name>A0A368GF53_ANCCA</name>
<keyword evidence="3" id="KW-1185">Reference proteome</keyword>
<dbReference type="EMBL" id="JOJR01000172">
    <property type="protein sequence ID" value="RCN43024.1"/>
    <property type="molecule type" value="Genomic_DNA"/>
</dbReference>
<evidence type="ECO:0000256" key="1">
    <source>
        <dbReference type="SAM" id="SignalP"/>
    </source>
</evidence>
<protein>
    <submittedName>
        <fullName evidence="2">Uncharacterized protein</fullName>
    </submittedName>
</protein>
<proteinExistence type="predicted"/>
<organism evidence="2 3">
    <name type="scientific">Ancylostoma caninum</name>
    <name type="common">Dog hookworm</name>
    <dbReference type="NCBI Taxonomy" id="29170"/>
    <lineage>
        <taxon>Eukaryota</taxon>
        <taxon>Metazoa</taxon>
        <taxon>Ecdysozoa</taxon>
        <taxon>Nematoda</taxon>
        <taxon>Chromadorea</taxon>
        <taxon>Rhabditida</taxon>
        <taxon>Rhabditina</taxon>
        <taxon>Rhabditomorpha</taxon>
        <taxon>Strongyloidea</taxon>
        <taxon>Ancylostomatidae</taxon>
        <taxon>Ancylostomatinae</taxon>
        <taxon>Ancylostoma</taxon>
    </lineage>
</organism>
<keyword evidence="1" id="KW-0732">Signal</keyword>
<comment type="caution">
    <text evidence="2">The sequence shown here is derived from an EMBL/GenBank/DDBJ whole genome shotgun (WGS) entry which is preliminary data.</text>
</comment>
<feature type="signal peptide" evidence="1">
    <location>
        <begin position="1"/>
        <end position="24"/>
    </location>
</feature>
<evidence type="ECO:0000313" key="3">
    <source>
        <dbReference type="Proteomes" id="UP000252519"/>
    </source>
</evidence>
<reference evidence="2 3" key="1">
    <citation type="submission" date="2014-10" db="EMBL/GenBank/DDBJ databases">
        <title>Draft genome of the hookworm Ancylostoma caninum.</title>
        <authorList>
            <person name="Mitreva M."/>
        </authorList>
    </citation>
    <scope>NUCLEOTIDE SEQUENCE [LARGE SCALE GENOMIC DNA]</scope>
    <source>
        <strain evidence="2 3">Baltimore</strain>
    </source>
</reference>
<sequence length="146" mass="17203">MDLKFPLGIKVFFVLLMVDVRVSGRREPPPACKNGTIPQYSRELISFFFNLINNLTLPYDCDLERRARAEFMLPDTNDTRLNQRLSYQQSEVSFNTLLWKAFTSWEERIKEMSGLVEFGCYFLHEPKIISRILCVILNQQFNSPRE</sequence>
<gene>
    <name evidence="2" type="ORF">ANCCAN_10984</name>
</gene>
<dbReference type="InterPro" id="IPR035109">
    <property type="entry name" value="ASPR"/>
</dbReference>